<evidence type="ECO:0000259" key="13">
    <source>
        <dbReference type="Pfam" id="PF04413"/>
    </source>
</evidence>
<dbReference type="Gene3D" id="3.40.50.2000">
    <property type="entry name" value="Glycogen Phosphorylase B"/>
    <property type="match status" value="1"/>
</dbReference>
<dbReference type="PANTHER" id="PTHR42755">
    <property type="entry name" value="3-DEOXY-MANNO-OCTULOSONATE CYTIDYLYLTRANSFERASE"/>
    <property type="match status" value="1"/>
</dbReference>
<evidence type="ECO:0000256" key="1">
    <source>
        <dbReference type="ARBA" id="ARBA00004388"/>
    </source>
</evidence>
<evidence type="ECO:0000256" key="9">
    <source>
        <dbReference type="ARBA" id="ARBA00049183"/>
    </source>
</evidence>
<evidence type="ECO:0000313" key="14">
    <source>
        <dbReference type="EMBL" id="GAA4941303.1"/>
    </source>
</evidence>
<dbReference type="Gene3D" id="3.40.50.11720">
    <property type="entry name" value="3-Deoxy-D-manno-octulosonic-acid transferase, N-terminal domain"/>
    <property type="match status" value="1"/>
</dbReference>
<evidence type="ECO:0000256" key="12">
    <source>
        <dbReference type="RuleBase" id="RU365103"/>
    </source>
</evidence>
<comment type="caution">
    <text evidence="14">The sequence shown here is derived from an EMBL/GenBank/DDBJ whole genome shotgun (WGS) entry which is preliminary data.</text>
</comment>
<dbReference type="PANTHER" id="PTHR42755:SF1">
    <property type="entry name" value="3-DEOXY-D-MANNO-OCTULOSONIC ACID TRANSFERASE, MITOCHONDRIAL-RELATED"/>
    <property type="match status" value="1"/>
</dbReference>
<dbReference type="GO" id="GO:0009245">
    <property type="term" value="P:lipid A biosynthetic process"/>
    <property type="evidence" value="ECO:0007669"/>
    <property type="project" value="TreeGrafter"/>
</dbReference>
<keyword evidence="7" id="KW-0812">Transmembrane</keyword>
<dbReference type="InterPro" id="IPR038107">
    <property type="entry name" value="Glycos_transf_N_sf"/>
</dbReference>
<comment type="pathway">
    <text evidence="2 12">Bacterial outer membrane biogenesis; LPS core biosynthesis.</text>
</comment>
<feature type="site" description="Transition state stabilizer" evidence="11">
    <location>
        <position position="213"/>
    </location>
</feature>
<evidence type="ECO:0000313" key="15">
    <source>
        <dbReference type="Proteomes" id="UP001409585"/>
    </source>
</evidence>
<dbReference type="AlphaFoldDB" id="A0AAV3U227"/>
<dbReference type="GO" id="GO:0005886">
    <property type="term" value="C:plasma membrane"/>
    <property type="evidence" value="ECO:0007669"/>
    <property type="project" value="UniProtKB-SubCell"/>
</dbReference>
<organism evidence="14 15">
    <name type="scientific">Halioxenophilus aromaticivorans</name>
    <dbReference type="NCBI Taxonomy" id="1306992"/>
    <lineage>
        <taxon>Bacteria</taxon>
        <taxon>Pseudomonadati</taxon>
        <taxon>Pseudomonadota</taxon>
        <taxon>Gammaproteobacteria</taxon>
        <taxon>Alteromonadales</taxon>
        <taxon>Alteromonadaceae</taxon>
        <taxon>Halioxenophilus</taxon>
    </lineage>
</organism>
<keyword evidence="6 12" id="KW-0808">Transferase</keyword>
<dbReference type="GO" id="GO:0009244">
    <property type="term" value="P:lipopolysaccharide core region biosynthetic process"/>
    <property type="evidence" value="ECO:0007669"/>
    <property type="project" value="UniProtKB-UniRule"/>
</dbReference>
<dbReference type="EC" id="2.4.99.12" evidence="4 12"/>
<dbReference type="FunFam" id="3.40.50.2000:FF:000032">
    <property type="entry name" value="3-deoxy-D-manno-octulosonic acid transferase"/>
    <property type="match status" value="1"/>
</dbReference>
<keyword evidence="7" id="KW-0735">Signal-anchor</keyword>
<keyword evidence="12" id="KW-0448">Lipopolysaccharide biosynthesis</keyword>
<accession>A0AAV3U227</accession>
<comment type="subcellular location">
    <subcellularLocation>
        <location evidence="1">Cell inner membrane</location>
        <topology evidence="1">Single-pass membrane protein</topology>
        <orientation evidence="1">Cytoplasmic side</orientation>
    </subcellularLocation>
    <subcellularLocation>
        <location evidence="12">Cell membrane</location>
    </subcellularLocation>
</comment>
<dbReference type="EMBL" id="BAABLX010000012">
    <property type="protein sequence ID" value="GAA4941303.1"/>
    <property type="molecule type" value="Genomic_DNA"/>
</dbReference>
<dbReference type="GO" id="GO:0043842">
    <property type="term" value="F:Kdo transferase activity"/>
    <property type="evidence" value="ECO:0007669"/>
    <property type="project" value="UniProtKB-EC"/>
</dbReference>
<comment type="catalytic activity">
    <reaction evidence="9 12">
        <text>lipid IVA (E. coli) + CMP-3-deoxy-beta-D-manno-octulosonate = alpha-Kdo-(2-&gt;6)-lipid IVA (E. coli) + CMP + H(+)</text>
        <dbReference type="Rhea" id="RHEA:28066"/>
        <dbReference type="ChEBI" id="CHEBI:15378"/>
        <dbReference type="ChEBI" id="CHEBI:58603"/>
        <dbReference type="ChEBI" id="CHEBI:60364"/>
        <dbReference type="ChEBI" id="CHEBI:60377"/>
        <dbReference type="ChEBI" id="CHEBI:85987"/>
        <dbReference type="EC" id="2.4.99.12"/>
    </reaction>
</comment>
<proteinExistence type="inferred from homology"/>
<dbReference type="SUPFAM" id="SSF53756">
    <property type="entry name" value="UDP-Glycosyltransferase/glycogen phosphorylase"/>
    <property type="match status" value="1"/>
</dbReference>
<dbReference type="Proteomes" id="UP001409585">
    <property type="component" value="Unassembled WGS sequence"/>
</dbReference>
<feature type="domain" description="3-deoxy-D-manno-octulosonic-acid transferase N-terminal" evidence="13">
    <location>
        <begin position="32"/>
        <end position="216"/>
    </location>
</feature>
<reference evidence="15" key="1">
    <citation type="journal article" date="2019" name="Int. J. Syst. Evol. Microbiol.">
        <title>The Global Catalogue of Microorganisms (GCM) 10K type strain sequencing project: providing services to taxonomists for standard genome sequencing and annotation.</title>
        <authorList>
            <consortium name="The Broad Institute Genomics Platform"/>
            <consortium name="The Broad Institute Genome Sequencing Center for Infectious Disease"/>
            <person name="Wu L."/>
            <person name="Ma J."/>
        </authorList>
    </citation>
    <scope>NUCLEOTIDE SEQUENCE [LARGE SCALE GENOMIC DNA]</scope>
    <source>
        <strain evidence="15">JCM 19134</strain>
    </source>
</reference>
<keyword evidence="12" id="KW-1003">Cell membrane</keyword>
<dbReference type="RefSeq" id="WP_345420917.1">
    <property type="nucleotide sequence ID" value="NZ_AP031496.1"/>
</dbReference>
<evidence type="ECO:0000256" key="7">
    <source>
        <dbReference type="ARBA" id="ARBA00022968"/>
    </source>
</evidence>
<evidence type="ECO:0000256" key="2">
    <source>
        <dbReference type="ARBA" id="ARBA00004713"/>
    </source>
</evidence>
<gene>
    <name evidence="14" type="primary">waaA</name>
    <name evidence="14" type="ORF">GCM10025791_19660</name>
</gene>
<comment type="function">
    <text evidence="12">Involved in lipopolysaccharide (LPS) biosynthesis. Catalyzes the transfer of 3-deoxy-D-manno-octulosonate (Kdo) residue(s) from CMP-Kdo to lipid IV(A), the tetraacyldisaccharide-1,4'-bisphosphate precursor of lipid A.</text>
</comment>
<evidence type="ECO:0000256" key="8">
    <source>
        <dbReference type="ARBA" id="ARBA00031445"/>
    </source>
</evidence>
<dbReference type="InterPro" id="IPR039901">
    <property type="entry name" value="Kdotransferase"/>
</dbReference>
<evidence type="ECO:0000256" key="10">
    <source>
        <dbReference type="PIRSR" id="PIRSR639901-1"/>
    </source>
</evidence>
<protein>
    <recommendedName>
        <fullName evidence="5 12">3-deoxy-D-manno-octulosonic acid transferase</fullName>
        <shortName evidence="12">Kdo transferase</shortName>
        <ecNumber evidence="4 12">2.4.99.12</ecNumber>
    </recommendedName>
    <alternativeName>
        <fullName evidence="8 12">Lipid IV(A) 3-deoxy-D-manno-octulosonic acid transferase</fullName>
    </alternativeName>
</protein>
<keyword evidence="15" id="KW-1185">Reference proteome</keyword>
<dbReference type="Pfam" id="PF04413">
    <property type="entry name" value="Glycos_transf_N"/>
    <property type="match status" value="1"/>
</dbReference>
<comment type="similarity">
    <text evidence="3">Belongs to the glycosyltransferase group 1 family. Glycosyltransferase 30 subfamily.</text>
</comment>
<evidence type="ECO:0000256" key="6">
    <source>
        <dbReference type="ARBA" id="ARBA00022679"/>
    </source>
</evidence>
<evidence type="ECO:0000256" key="3">
    <source>
        <dbReference type="ARBA" id="ARBA00006380"/>
    </source>
</evidence>
<feature type="site" description="Transition state stabilizer" evidence="11">
    <location>
        <position position="135"/>
    </location>
</feature>
<evidence type="ECO:0000256" key="11">
    <source>
        <dbReference type="PIRSR" id="PIRSR639901-2"/>
    </source>
</evidence>
<keyword evidence="12" id="KW-0472">Membrane</keyword>
<evidence type="ECO:0000256" key="5">
    <source>
        <dbReference type="ARBA" id="ARBA00019077"/>
    </source>
</evidence>
<dbReference type="NCBIfam" id="NF004388">
    <property type="entry name" value="PRK05749.1-4"/>
    <property type="match status" value="1"/>
</dbReference>
<dbReference type="FunFam" id="3.40.50.11720:FF:000001">
    <property type="entry name" value="3-deoxy-D-manno-octulosonic acid transferase"/>
    <property type="match status" value="1"/>
</dbReference>
<dbReference type="InterPro" id="IPR007507">
    <property type="entry name" value="Glycos_transf_N"/>
</dbReference>
<sequence length="426" mass="46798">MRGLYNALWLVALPFICLRLLLRSRKQPAYRQRMAERFSFYSRAALAHRASSQQPLIWLHAVSVGEFLAALPLIEHLLARGDCRLLITTTTPTGSAQVQAKLGARVQHVYAPYDLPIIVKRFLKQYQPRLLLVMETELWPNILRACRQRNLATVLVNGRMSARSARGYRRLGSLSRSMLADVSQALVQYNADGKRLVDLGLPQERLQVCGSVKFDIAISESLRVETQTLRNQWPHPLVWVAASTHPGEEQQIVAAHKQLQQQVPGALLVLVPRHPERSTEVLALCQNMAVVTRSSNSAVTAATDVLLVDTLGELMLFYGAADIAFVGGSLVAHGGHNLVEPAVWGKPVLSGPHVFNFATMAEEMTAAQALTTVADDDALAAAIAHWQAQPEAAQAQGNRGLQFAEANRGALQRVLMALAPYLPDTV</sequence>
<feature type="active site" description="Proton acceptor" evidence="10">
    <location>
        <position position="66"/>
    </location>
</feature>
<name>A0AAV3U227_9ALTE</name>
<evidence type="ECO:0000256" key="4">
    <source>
        <dbReference type="ARBA" id="ARBA00012621"/>
    </source>
</evidence>